<evidence type="ECO:0000313" key="2">
    <source>
        <dbReference type="EMBL" id="ETO29792.1"/>
    </source>
</evidence>
<keyword evidence="1" id="KW-0175">Coiled coil</keyword>
<evidence type="ECO:0000313" key="3">
    <source>
        <dbReference type="Proteomes" id="UP000023152"/>
    </source>
</evidence>
<organism evidence="2 3">
    <name type="scientific">Reticulomyxa filosa</name>
    <dbReference type="NCBI Taxonomy" id="46433"/>
    <lineage>
        <taxon>Eukaryota</taxon>
        <taxon>Sar</taxon>
        <taxon>Rhizaria</taxon>
        <taxon>Retaria</taxon>
        <taxon>Foraminifera</taxon>
        <taxon>Monothalamids</taxon>
        <taxon>Reticulomyxidae</taxon>
        <taxon>Reticulomyxa</taxon>
    </lineage>
</organism>
<reference evidence="2 3" key="1">
    <citation type="journal article" date="2013" name="Curr. Biol.">
        <title>The Genome of the Foraminiferan Reticulomyxa filosa.</title>
        <authorList>
            <person name="Glockner G."/>
            <person name="Hulsmann N."/>
            <person name="Schleicher M."/>
            <person name="Noegel A.A."/>
            <person name="Eichinger L."/>
            <person name="Gallinger C."/>
            <person name="Pawlowski J."/>
            <person name="Sierra R."/>
            <person name="Euteneuer U."/>
            <person name="Pillet L."/>
            <person name="Moustafa A."/>
            <person name="Platzer M."/>
            <person name="Groth M."/>
            <person name="Szafranski K."/>
            <person name="Schliwa M."/>
        </authorList>
    </citation>
    <scope>NUCLEOTIDE SEQUENCE [LARGE SCALE GENOMIC DNA]</scope>
</reference>
<feature type="coiled-coil region" evidence="1">
    <location>
        <begin position="160"/>
        <end position="201"/>
    </location>
</feature>
<protein>
    <submittedName>
        <fullName evidence="2">Uncharacterized protein</fullName>
    </submittedName>
</protein>
<sequence>MIEFQHFIESHDKRKCTTDTTPSDENEVQEAAEPTLAIKTSSQPIILKWQDMEQKWAEKENILTQLLKQAFLYFGKRNQRKYSIYKQIIKNYVSKFKKRNKNHITECNNFVFDLLNYCNHNSIEKKLDVNIIHKQMNFRDKCALVLNWLTKHEEEMMHVMTIQSDEIKNLENKNEITQNQYLKVKMENNKLKELVERYEYELTNKGVKLKDKMQLKKINRSPQHLILIILLKFLFEFITKLIQQSRQYHLGISFTDNVFMQIVLSYFKLSTLSEYNTISVRQLYFSCFGFFQFDITYVFYKLQINQVQKI</sequence>
<accession>X6NWX2</accession>
<comment type="caution">
    <text evidence="2">The sequence shown here is derived from an EMBL/GenBank/DDBJ whole genome shotgun (WGS) entry which is preliminary data.</text>
</comment>
<evidence type="ECO:0000256" key="1">
    <source>
        <dbReference type="SAM" id="Coils"/>
    </source>
</evidence>
<proteinExistence type="predicted"/>
<gene>
    <name evidence="2" type="ORF">RFI_07325</name>
</gene>
<dbReference type="Proteomes" id="UP000023152">
    <property type="component" value="Unassembled WGS sequence"/>
</dbReference>
<dbReference type="AlphaFoldDB" id="X6NWX2"/>
<dbReference type="EMBL" id="ASPP01005844">
    <property type="protein sequence ID" value="ETO29792.1"/>
    <property type="molecule type" value="Genomic_DNA"/>
</dbReference>
<name>X6NWX2_RETFI</name>
<keyword evidence="3" id="KW-1185">Reference proteome</keyword>